<comment type="caution">
    <text evidence="3">The sequence shown here is derived from an EMBL/GenBank/DDBJ whole genome shotgun (WGS) entry which is preliminary data.</text>
</comment>
<keyword evidence="3" id="KW-0378">Hydrolase</keyword>
<dbReference type="OrthoDB" id="1523022at2"/>
<reference evidence="3 4" key="1">
    <citation type="submission" date="2019-01" db="EMBL/GenBank/DDBJ databases">
        <authorList>
            <person name="Chen W.-M."/>
        </authorList>
    </citation>
    <scope>NUCLEOTIDE SEQUENCE [LARGE SCALE GENOMIC DNA]</scope>
    <source>
        <strain evidence="3 4">FSY-15</strain>
    </source>
</reference>
<evidence type="ECO:0000313" key="3">
    <source>
        <dbReference type="EMBL" id="RVU24794.1"/>
    </source>
</evidence>
<feature type="transmembrane region" description="Helical" evidence="1">
    <location>
        <begin position="296"/>
        <end position="313"/>
    </location>
</feature>
<keyword evidence="3" id="KW-0482">Metalloprotease</keyword>
<organism evidence="3 4">
    <name type="scientific">Sandaracinomonas limnophila</name>
    <dbReference type="NCBI Taxonomy" id="1862386"/>
    <lineage>
        <taxon>Bacteria</taxon>
        <taxon>Pseudomonadati</taxon>
        <taxon>Bacteroidota</taxon>
        <taxon>Cytophagia</taxon>
        <taxon>Cytophagales</taxon>
        <taxon>Flectobacillaceae</taxon>
        <taxon>Sandaracinomonas</taxon>
    </lineage>
</organism>
<dbReference type="AlphaFoldDB" id="A0A437PRA5"/>
<keyword evidence="1" id="KW-1133">Transmembrane helix</keyword>
<dbReference type="GO" id="GO:0006508">
    <property type="term" value="P:proteolysis"/>
    <property type="evidence" value="ECO:0007669"/>
    <property type="project" value="UniProtKB-KW"/>
</dbReference>
<keyword evidence="1" id="KW-0472">Membrane</keyword>
<dbReference type="PANTHER" id="PTHR43592">
    <property type="entry name" value="CAAX AMINO TERMINAL PROTEASE"/>
    <property type="match status" value="1"/>
</dbReference>
<evidence type="ECO:0000259" key="2">
    <source>
        <dbReference type="Pfam" id="PF02517"/>
    </source>
</evidence>
<evidence type="ECO:0000313" key="4">
    <source>
        <dbReference type="Proteomes" id="UP000282832"/>
    </source>
</evidence>
<dbReference type="InterPro" id="IPR003675">
    <property type="entry name" value="Rce1/LyrA-like_dom"/>
</dbReference>
<sequence length="317" mass="36353">MGENNNFLGFRMLEMISKLFVLAGFLILGAFIGQFFGMFASVFILELNIKSGSDPAKLQAVLMNFIQDPNSFNHGSRAFMAMQWFTSLGTFVGSAWAYNKYRLKQTLSDLSPNTQVSWHIYVWSVVALIVGMPLMEFIINLNKNIALPAGYHTLEVWMKTQELAMDKVTQTLLNFETPVDFVLGLMTIGFLAALGEELFFRGVLQNIIEKYSLNSHVAVWSTAIIFSFIHFQFLGFFPRVLLGAFFGYLYVWYRNLWIPIICHFFNNALGVVSSYLYQQKIIDTDPLSGTINSEYYMVVLSLVLVVFYVRRLYNYKL</sequence>
<protein>
    <submittedName>
        <fullName evidence="3">CPBP family intramembrane metalloprotease</fullName>
    </submittedName>
</protein>
<feature type="transmembrane region" description="Helical" evidence="1">
    <location>
        <begin position="211"/>
        <end position="230"/>
    </location>
</feature>
<dbReference type="EMBL" id="SACY01000003">
    <property type="protein sequence ID" value="RVU24794.1"/>
    <property type="molecule type" value="Genomic_DNA"/>
</dbReference>
<dbReference type="Pfam" id="PF02517">
    <property type="entry name" value="Rce1-like"/>
    <property type="match status" value="1"/>
</dbReference>
<name>A0A437PRA5_9BACT</name>
<feature type="domain" description="CAAX prenyl protease 2/Lysostaphin resistance protein A-like" evidence="2">
    <location>
        <begin position="180"/>
        <end position="269"/>
    </location>
</feature>
<dbReference type="GO" id="GO:0080120">
    <property type="term" value="P:CAAX-box protein maturation"/>
    <property type="evidence" value="ECO:0007669"/>
    <property type="project" value="UniProtKB-ARBA"/>
</dbReference>
<feature type="transmembrane region" description="Helical" evidence="1">
    <location>
        <begin position="20"/>
        <end position="45"/>
    </location>
</feature>
<dbReference type="Proteomes" id="UP000282832">
    <property type="component" value="Unassembled WGS sequence"/>
</dbReference>
<accession>A0A437PRA5</accession>
<gene>
    <name evidence="3" type="ORF">EOJ36_07220</name>
</gene>
<dbReference type="GO" id="GO:0008237">
    <property type="term" value="F:metallopeptidase activity"/>
    <property type="evidence" value="ECO:0007669"/>
    <property type="project" value="UniProtKB-KW"/>
</dbReference>
<feature type="transmembrane region" description="Helical" evidence="1">
    <location>
        <begin position="78"/>
        <end position="99"/>
    </location>
</feature>
<keyword evidence="1" id="KW-0812">Transmembrane</keyword>
<keyword evidence="3" id="KW-0645">Protease</keyword>
<evidence type="ECO:0000256" key="1">
    <source>
        <dbReference type="SAM" id="Phobius"/>
    </source>
</evidence>
<keyword evidence="4" id="KW-1185">Reference proteome</keyword>
<feature type="transmembrane region" description="Helical" evidence="1">
    <location>
        <begin position="260"/>
        <end position="276"/>
    </location>
</feature>
<dbReference type="PANTHER" id="PTHR43592:SF15">
    <property type="entry name" value="CAAX AMINO TERMINAL PROTEASE FAMILY PROTEIN"/>
    <property type="match status" value="1"/>
</dbReference>
<dbReference type="GO" id="GO:0004175">
    <property type="term" value="F:endopeptidase activity"/>
    <property type="evidence" value="ECO:0007669"/>
    <property type="project" value="UniProtKB-ARBA"/>
</dbReference>
<feature type="transmembrane region" description="Helical" evidence="1">
    <location>
        <begin position="181"/>
        <end position="199"/>
    </location>
</feature>
<feature type="transmembrane region" description="Helical" evidence="1">
    <location>
        <begin position="120"/>
        <end position="139"/>
    </location>
</feature>
<proteinExistence type="predicted"/>